<proteinExistence type="predicted"/>
<dbReference type="EMBL" id="JAPDGR010000407">
    <property type="protein sequence ID" value="KAJ2990540.1"/>
    <property type="molecule type" value="Genomic_DNA"/>
</dbReference>
<organism evidence="1 2">
    <name type="scientific">Xylaria curta</name>
    <dbReference type="NCBI Taxonomy" id="42375"/>
    <lineage>
        <taxon>Eukaryota</taxon>
        <taxon>Fungi</taxon>
        <taxon>Dikarya</taxon>
        <taxon>Ascomycota</taxon>
        <taxon>Pezizomycotina</taxon>
        <taxon>Sordariomycetes</taxon>
        <taxon>Xylariomycetidae</taxon>
        <taxon>Xylariales</taxon>
        <taxon>Xylariaceae</taxon>
        <taxon>Xylaria</taxon>
    </lineage>
</organism>
<comment type="caution">
    <text evidence="1">The sequence shown here is derived from an EMBL/GenBank/DDBJ whole genome shotgun (WGS) entry which is preliminary data.</text>
</comment>
<evidence type="ECO:0000313" key="1">
    <source>
        <dbReference type="EMBL" id="KAJ2990540.1"/>
    </source>
</evidence>
<gene>
    <name evidence="1" type="ORF">NUW58_g2898</name>
</gene>
<reference evidence="1" key="1">
    <citation type="submission" date="2022-10" db="EMBL/GenBank/DDBJ databases">
        <title>Genome Sequence of Xylaria curta.</title>
        <authorList>
            <person name="Buettner E."/>
        </authorList>
    </citation>
    <scope>NUCLEOTIDE SEQUENCE</scope>
    <source>
        <strain evidence="1">Babe10</strain>
    </source>
</reference>
<sequence length="640" mass="71001">MPVSPLCLPPRISRCFHLRSKMAGTAHTELCIVGMGPRGTSTLERISASVPELFPSGVQLKIHVVDPSPPGPGRVWRVDQSPELLMNTTTGQVSLFTDSSVECSGPITPGPSLYEWTTQKGINLGPNDYPTRAQHGRYLAWVFNHILEKVPANVEVVIHTTHAVSLQGEPSGLQSLTLSNGHTLSHLSAVILAQGHLPLLINAEQSDSTKYAEQHNLRYILPSNPADLDLSSIASREPVLLRGLGLCFFDYMAMLTKARGGRFEPTDTGLRYISSGFEPLLHASSRRGVPYHARGDNQKGVFGLRRPVHITQEIIAQFRQRAEVGDAPNFKNEIWPLIAKEVEFVYYKTMIGHGNPDFQNRFLTAQLENDFSTAQVLDEFHVSPDRRWSWDRLFRPQGVRKFSTPEEWNSWLLEYLYSDVREATLGNVRGPLKAALDMMRDLRNELREIVDNNGLSGDSHRLDLDGWYSPLNAFFSIGPPRRRVQEMIALIEAGVLRILGPGLEVREEDGAWLARSPQVSDSTVRVTTLIEARLPQQNLRNTADRLLAHLLQTGQCRPHAVGGYETGGLDVTPSHNLIDSQGRAHGRRFALGVPTEGVHWVTTAGARPGVNSVLLRDTDTVARAALRQARTDSKNARLAS</sequence>
<evidence type="ECO:0000313" key="2">
    <source>
        <dbReference type="Proteomes" id="UP001143856"/>
    </source>
</evidence>
<protein>
    <submittedName>
        <fullName evidence="1">Uncharacterized protein</fullName>
    </submittedName>
</protein>
<accession>A0ACC1PDG5</accession>
<name>A0ACC1PDG5_9PEZI</name>
<dbReference type="Proteomes" id="UP001143856">
    <property type="component" value="Unassembled WGS sequence"/>
</dbReference>
<keyword evidence="2" id="KW-1185">Reference proteome</keyword>